<dbReference type="EMBL" id="VSRR010073596">
    <property type="protein sequence ID" value="MPC87140.1"/>
    <property type="molecule type" value="Genomic_DNA"/>
</dbReference>
<protein>
    <submittedName>
        <fullName evidence="1">Uncharacterized protein</fullName>
    </submittedName>
</protein>
<proteinExistence type="predicted"/>
<gene>
    <name evidence="1" type="ORF">E2C01_081992</name>
</gene>
<evidence type="ECO:0000313" key="1">
    <source>
        <dbReference type="EMBL" id="MPC87140.1"/>
    </source>
</evidence>
<accession>A0A5B7IR75</accession>
<evidence type="ECO:0000313" key="2">
    <source>
        <dbReference type="Proteomes" id="UP000324222"/>
    </source>
</evidence>
<organism evidence="1 2">
    <name type="scientific">Portunus trituberculatus</name>
    <name type="common">Swimming crab</name>
    <name type="synonym">Neptunus trituberculatus</name>
    <dbReference type="NCBI Taxonomy" id="210409"/>
    <lineage>
        <taxon>Eukaryota</taxon>
        <taxon>Metazoa</taxon>
        <taxon>Ecdysozoa</taxon>
        <taxon>Arthropoda</taxon>
        <taxon>Crustacea</taxon>
        <taxon>Multicrustacea</taxon>
        <taxon>Malacostraca</taxon>
        <taxon>Eumalacostraca</taxon>
        <taxon>Eucarida</taxon>
        <taxon>Decapoda</taxon>
        <taxon>Pleocyemata</taxon>
        <taxon>Brachyura</taxon>
        <taxon>Eubrachyura</taxon>
        <taxon>Portunoidea</taxon>
        <taxon>Portunidae</taxon>
        <taxon>Portuninae</taxon>
        <taxon>Portunus</taxon>
    </lineage>
</organism>
<keyword evidence="2" id="KW-1185">Reference proteome</keyword>
<dbReference type="Proteomes" id="UP000324222">
    <property type="component" value="Unassembled WGS sequence"/>
</dbReference>
<comment type="caution">
    <text evidence="1">The sequence shown here is derived from an EMBL/GenBank/DDBJ whole genome shotgun (WGS) entry which is preliminary data.</text>
</comment>
<sequence length="78" mass="8839">MNVSIEAPANLPVCDLPTCCCCQYRIDPPRLTGRISLHCHSQPQGIDQSHRGVRKVLGLRTRRDERTLHMGELISMRT</sequence>
<reference evidence="1 2" key="1">
    <citation type="submission" date="2019-05" db="EMBL/GenBank/DDBJ databases">
        <title>Another draft genome of Portunus trituberculatus and its Hox gene families provides insights of decapod evolution.</title>
        <authorList>
            <person name="Jeong J.-H."/>
            <person name="Song I."/>
            <person name="Kim S."/>
            <person name="Choi T."/>
            <person name="Kim D."/>
            <person name="Ryu S."/>
            <person name="Kim W."/>
        </authorList>
    </citation>
    <scope>NUCLEOTIDE SEQUENCE [LARGE SCALE GENOMIC DNA]</scope>
    <source>
        <tissue evidence="1">Muscle</tissue>
    </source>
</reference>
<name>A0A5B7IR75_PORTR</name>
<dbReference type="AlphaFoldDB" id="A0A5B7IR75"/>